<dbReference type="Pfam" id="PF08327">
    <property type="entry name" value="AHSA1"/>
    <property type="match status" value="1"/>
</dbReference>
<dbReference type="Gene3D" id="3.30.530.20">
    <property type="match status" value="1"/>
</dbReference>
<evidence type="ECO:0000313" key="3">
    <source>
        <dbReference type="EMBL" id="TQL78633.1"/>
    </source>
</evidence>
<dbReference type="AlphaFoldDB" id="A0A543B1C1"/>
<sequence>MTGKRLDKEIELDASVDEVWKAISTGEGMATWFVPHRITPPADSSDAPAAEADFGSGNVAQGRVLAWDPPNMVRYGGDAGNPTEALEFFVESKEGGGTVLRLVQSGVLGEDWEMEYHSKGWDLFFHNLDSYLRYFAPAPAVNALAMAFTTVDGPTVWDRYHHALGTSPDLTVGSPVDLTPEGVEPIRGHVDVHRPGQLLGIRTEDGLYRFGGEGADAWGMANSFHYRYGVDLDGPEWTQRWQDWLATLFPASEAPPMQET</sequence>
<organism evidence="3 4">
    <name type="scientific">Stackebrandtia endophytica</name>
    <dbReference type="NCBI Taxonomy" id="1496996"/>
    <lineage>
        <taxon>Bacteria</taxon>
        <taxon>Bacillati</taxon>
        <taxon>Actinomycetota</taxon>
        <taxon>Actinomycetes</taxon>
        <taxon>Glycomycetales</taxon>
        <taxon>Glycomycetaceae</taxon>
        <taxon>Stackebrandtia</taxon>
    </lineage>
</organism>
<dbReference type="InterPro" id="IPR023393">
    <property type="entry name" value="START-like_dom_sf"/>
</dbReference>
<protein>
    <submittedName>
        <fullName evidence="3">Uncharacterized protein YndB with AHSA1/START domain</fullName>
    </submittedName>
</protein>
<dbReference type="SUPFAM" id="SSF55961">
    <property type="entry name" value="Bet v1-like"/>
    <property type="match status" value="1"/>
</dbReference>
<evidence type="ECO:0000313" key="4">
    <source>
        <dbReference type="Proteomes" id="UP000317043"/>
    </source>
</evidence>
<keyword evidence="4" id="KW-1185">Reference proteome</keyword>
<feature type="domain" description="Activator of Hsp90 ATPase homologue 1/2-like C-terminal" evidence="2">
    <location>
        <begin position="13"/>
        <end position="132"/>
    </location>
</feature>
<comment type="similarity">
    <text evidence="1">Belongs to the AHA1 family.</text>
</comment>
<evidence type="ECO:0000256" key="1">
    <source>
        <dbReference type="ARBA" id="ARBA00006817"/>
    </source>
</evidence>
<accession>A0A543B1C1</accession>
<comment type="caution">
    <text evidence="3">The sequence shown here is derived from an EMBL/GenBank/DDBJ whole genome shotgun (WGS) entry which is preliminary data.</text>
</comment>
<dbReference type="Proteomes" id="UP000317043">
    <property type="component" value="Unassembled WGS sequence"/>
</dbReference>
<name>A0A543B1C1_9ACTN</name>
<dbReference type="EMBL" id="VFOW01000001">
    <property type="protein sequence ID" value="TQL78633.1"/>
    <property type="molecule type" value="Genomic_DNA"/>
</dbReference>
<reference evidence="3 4" key="1">
    <citation type="submission" date="2019-06" db="EMBL/GenBank/DDBJ databases">
        <title>Sequencing the genomes of 1000 actinobacteria strains.</title>
        <authorList>
            <person name="Klenk H.-P."/>
        </authorList>
    </citation>
    <scope>NUCLEOTIDE SEQUENCE [LARGE SCALE GENOMIC DNA]</scope>
    <source>
        <strain evidence="3 4">DSM 45928</strain>
    </source>
</reference>
<dbReference type="RefSeq" id="WP_142043316.1">
    <property type="nucleotide sequence ID" value="NZ_JBHTGS010000003.1"/>
</dbReference>
<dbReference type="InParanoid" id="A0A543B1C1"/>
<dbReference type="CDD" id="cd07814">
    <property type="entry name" value="SRPBCC_CalC_Aha1-like"/>
    <property type="match status" value="1"/>
</dbReference>
<dbReference type="OrthoDB" id="8417725at2"/>
<dbReference type="InterPro" id="IPR013538">
    <property type="entry name" value="ASHA1/2-like_C"/>
</dbReference>
<proteinExistence type="inferred from homology"/>
<evidence type="ECO:0000259" key="2">
    <source>
        <dbReference type="Pfam" id="PF08327"/>
    </source>
</evidence>
<gene>
    <name evidence="3" type="ORF">FB566_4223</name>
</gene>